<keyword evidence="6" id="KW-0732">Signal</keyword>
<evidence type="ECO:0000256" key="6">
    <source>
        <dbReference type="SAM" id="SignalP"/>
    </source>
</evidence>
<feature type="domain" description="Neutral/alkaline non-lysosomal ceramidase N-terminal" evidence="7">
    <location>
        <begin position="33"/>
        <end position="510"/>
    </location>
</feature>
<evidence type="ECO:0000259" key="8">
    <source>
        <dbReference type="Pfam" id="PF17048"/>
    </source>
</evidence>
<dbReference type="eggNOG" id="COG3356">
    <property type="taxonomic scope" value="Bacteria"/>
</dbReference>
<evidence type="ECO:0000256" key="2">
    <source>
        <dbReference type="ARBA" id="ARBA00022801"/>
    </source>
</evidence>
<feature type="binding site" evidence="4">
    <location>
        <position position="125"/>
    </location>
    <ligand>
        <name>Zn(2+)</name>
        <dbReference type="ChEBI" id="CHEBI:29105"/>
    </ligand>
</feature>
<reference evidence="9 10" key="1">
    <citation type="journal article" date="2012" name="Stand. Genomic Sci.">
        <title>Genome sequence of the ocean sediment bacterium Saccharomonospora marina type strain (XMU15(T)).</title>
        <authorList>
            <person name="Klenk H.P."/>
            <person name="Lu M."/>
            <person name="Lucas S."/>
            <person name="Lapidus A."/>
            <person name="Copeland A."/>
            <person name="Pitluck S."/>
            <person name="Goodwin L.A."/>
            <person name="Han C."/>
            <person name="Tapia R."/>
            <person name="Brambilla E.M."/>
            <person name="Potter G."/>
            <person name="Land M."/>
            <person name="Ivanova N."/>
            <person name="Rohde M."/>
            <person name="Goker M."/>
            <person name="Detter J.C."/>
            <person name="Li W.J."/>
            <person name="Kyrpides N.C."/>
            <person name="Woyke T."/>
        </authorList>
    </citation>
    <scope>NUCLEOTIDE SEQUENCE [LARGE SCALE GENOMIC DNA]</scope>
    <source>
        <strain evidence="9 10">XMU15</strain>
    </source>
</reference>
<evidence type="ECO:0000313" key="9">
    <source>
        <dbReference type="EMBL" id="EHR49457.1"/>
    </source>
</evidence>
<dbReference type="InterPro" id="IPR031331">
    <property type="entry name" value="NEUT/ALK_ceramidase_C"/>
</dbReference>
<dbReference type="InterPro" id="IPR038445">
    <property type="entry name" value="NCDase_C_sf"/>
</dbReference>
<dbReference type="EMBL" id="CM001439">
    <property type="protein sequence ID" value="EHR49457.1"/>
    <property type="molecule type" value="Genomic_DNA"/>
</dbReference>
<name>H5WXC8_9PSEU</name>
<dbReference type="PANTHER" id="PTHR12670">
    <property type="entry name" value="CERAMIDASE"/>
    <property type="match status" value="1"/>
</dbReference>
<keyword evidence="5" id="KW-0443">Lipid metabolism</keyword>
<dbReference type="RefSeq" id="WP_009152843.1">
    <property type="nucleotide sequence ID" value="NZ_CM001439.1"/>
</dbReference>
<organism evidence="9 10">
    <name type="scientific">Saccharomonospora marina XMU15</name>
    <dbReference type="NCBI Taxonomy" id="882083"/>
    <lineage>
        <taxon>Bacteria</taxon>
        <taxon>Bacillati</taxon>
        <taxon>Actinomycetota</taxon>
        <taxon>Actinomycetes</taxon>
        <taxon>Pseudonocardiales</taxon>
        <taxon>Pseudonocardiaceae</taxon>
        <taxon>Saccharomonospora</taxon>
    </lineage>
</organism>
<evidence type="ECO:0000256" key="3">
    <source>
        <dbReference type="PIRSR" id="PIRSR606823-1"/>
    </source>
</evidence>
<protein>
    <recommendedName>
        <fullName evidence="5">Neutral ceramidase</fullName>
        <ecNumber evidence="5">3.5.1.23</ecNumber>
    </recommendedName>
</protein>
<dbReference type="HOGENOM" id="CLU_011300_2_0_11"/>
<dbReference type="GO" id="GO:0046514">
    <property type="term" value="P:ceramide catabolic process"/>
    <property type="evidence" value="ECO:0007669"/>
    <property type="project" value="InterPro"/>
</dbReference>
<keyword evidence="4" id="KW-0862">Zinc</keyword>
<dbReference type="GO" id="GO:0005576">
    <property type="term" value="C:extracellular region"/>
    <property type="evidence" value="ECO:0007669"/>
    <property type="project" value="TreeGrafter"/>
</dbReference>
<dbReference type="GO" id="GO:0042759">
    <property type="term" value="P:long-chain fatty acid biosynthetic process"/>
    <property type="evidence" value="ECO:0007669"/>
    <property type="project" value="TreeGrafter"/>
</dbReference>
<dbReference type="PANTHER" id="PTHR12670:SF1">
    <property type="entry name" value="NEUTRAL CERAMIDASE"/>
    <property type="match status" value="1"/>
</dbReference>
<comment type="catalytic activity">
    <reaction evidence="5">
        <text>an N-acylsphing-4-enine + H2O = sphing-4-enine + a fatty acid</text>
        <dbReference type="Rhea" id="RHEA:20856"/>
        <dbReference type="ChEBI" id="CHEBI:15377"/>
        <dbReference type="ChEBI" id="CHEBI:28868"/>
        <dbReference type="ChEBI" id="CHEBI:52639"/>
        <dbReference type="ChEBI" id="CHEBI:57756"/>
        <dbReference type="EC" id="3.5.1.23"/>
    </reaction>
</comment>
<feature type="domain" description="Neutral/alkaline non-lysosomal ceramidase C-terminal" evidence="8">
    <location>
        <begin position="515"/>
        <end position="670"/>
    </location>
</feature>
<dbReference type="EC" id="3.5.1.23" evidence="5"/>
<evidence type="ECO:0000259" key="7">
    <source>
        <dbReference type="Pfam" id="PF04734"/>
    </source>
</evidence>
<sequence length="672" mass="72466">MRARALLAAVLVALATAQPPAQARQAPPPDSGYLLGRGIADATGEVADVGMMGYGRLDQQAEGLHNRLRARSFVIAEPHGGERVLLVVVDSPMIFSSVHQAVLRRLAEDYGDLYTERNVLLTGTHTHAGPGGYSHHLLYNLTTLGFHRKTFDAIVDGIVESVRRAHQDLAPGSLTLSHAELATASVNRSRQAFDRNPAADRAFFPDAIDPQTSLLRVERGGRSVGAINWFATHNTSMSGDNRLISADNKGYAAYHWEREVAGVDYREGEPGFVSAFAQTNAGDMSPNLDLRPPTTPEDFAATREIGLRQYQAAASQLNARGRRMSGGVDSRLVYIDMSDVEVRPEFTGDGRPHHTCEPAVGAAMAAGSTEDGPAFPTFAEGSNPLWDTVSDSVLYTASPRLRDCQAPKGVVVPIGAMNAAYPWVAQRVPVQLVRIGGLYLIGIPGEVTIAAGLRLRRTVARIVGADVRDVLVAGYSNGYFHYVTTPQEYDAQHYEGGSTLFGRWQLPALRQTAAELATALRDGRELQPGQPPADLSRSQLSLQPPVLLDTPVPGTAFGDVLTQPAPSYPPGSRVSVTFSGAHPGNDPHRGETFVEVQRRDAQGWHTVADDGDWSTTLRVARKGPTASEVVVTWEVPRAAEGTHRIRYHGDARDALGRVRSFTGTSSEFEVTG</sequence>
<dbReference type="GO" id="GO:0046872">
    <property type="term" value="F:metal ion binding"/>
    <property type="evidence" value="ECO:0007669"/>
    <property type="project" value="UniProtKB-KW"/>
</dbReference>
<feature type="binding site" evidence="4">
    <location>
        <position position="233"/>
    </location>
    <ligand>
        <name>Zn(2+)</name>
        <dbReference type="ChEBI" id="CHEBI:29105"/>
    </ligand>
</feature>
<dbReference type="GO" id="GO:0017040">
    <property type="term" value="F:N-acylsphingosine amidohydrolase activity"/>
    <property type="evidence" value="ECO:0007669"/>
    <property type="project" value="UniProtKB-UniRule"/>
</dbReference>
<dbReference type="GO" id="GO:0046512">
    <property type="term" value="P:sphingosine biosynthetic process"/>
    <property type="evidence" value="ECO:0007669"/>
    <property type="project" value="TreeGrafter"/>
</dbReference>
<feature type="binding site" evidence="4">
    <location>
        <position position="446"/>
    </location>
    <ligand>
        <name>Zn(2+)</name>
        <dbReference type="ChEBI" id="CHEBI:29105"/>
    </ligand>
</feature>
<dbReference type="Gene3D" id="2.60.40.2300">
    <property type="entry name" value="Neutral/alkaline non-lysosomal ceramidase, C-terminal domain"/>
    <property type="match status" value="1"/>
</dbReference>
<proteinExistence type="inferred from homology"/>
<feature type="signal peptide" evidence="6">
    <location>
        <begin position="1"/>
        <end position="23"/>
    </location>
</feature>
<evidence type="ECO:0000256" key="4">
    <source>
        <dbReference type="PIRSR" id="PIRSR606823-2"/>
    </source>
</evidence>
<keyword evidence="2 5" id="KW-0378">Hydrolase</keyword>
<comment type="cofactor">
    <cofactor evidence="4">
        <name>Zn(2+)</name>
        <dbReference type="ChEBI" id="CHEBI:29105"/>
    </cofactor>
    <text evidence="4">Binds 1 zinc ion per subunit.</text>
</comment>
<dbReference type="GO" id="GO:0016020">
    <property type="term" value="C:membrane"/>
    <property type="evidence" value="ECO:0007669"/>
    <property type="project" value="GOC"/>
</dbReference>
<feature type="active site" description="Nucleophile" evidence="3">
    <location>
        <position position="285"/>
    </location>
</feature>
<dbReference type="InterPro" id="IPR031329">
    <property type="entry name" value="NEUT/ALK_ceramidase_N"/>
</dbReference>
<dbReference type="OrthoDB" id="6899210at2"/>
<keyword evidence="5" id="KW-0746">Sphingolipid metabolism</keyword>
<accession>H5WXC8</accession>
<evidence type="ECO:0000313" key="10">
    <source>
        <dbReference type="Proteomes" id="UP000004926"/>
    </source>
</evidence>
<comment type="similarity">
    <text evidence="1 5">Belongs to the neutral ceramidase family.</text>
</comment>
<evidence type="ECO:0000256" key="1">
    <source>
        <dbReference type="ARBA" id="ARBA00009835"/>
    </source>
</evidence>
<keyword evidence="4" id="KW-0479">Metal-binding</keyword>
<gene>
    <name evidence="9" type="ORF">SacmaDRAFT_1174</name>
</gene>
<dbReference type="Proteomes" id="UP000004926">
    <property type="component" value="Chromosome"/>
</dbReference>
<dbReference type="AlphaFoldDB" id="H5WXC8"/>
<feature type="chain" id="PRO_5003601533" description="Neutral ceramidase" evidence="6">
    <location>
        <begin position="24"/>
        <end position="672"/>
    </location>
</feature>
<dbReference type="InterPro" id="IPR006823">
    <property type="entry name" value="Ceramidase_alk"/>
</dbReference>
<feature type="binding site" evidence="4">
    <location>
        <position position="482"/>
    </location>
    <ligand>
        <name>Zn(2+)</name>
        <dbReference type="ChEBI" id="CHEBI:29105"/>
    </ligand>
</feature>
<dbReference type="Pfam" id="PF04734">
    <property type="entry name" value="Ceramidase_alk"/>
    <property type="match status" value="1"/>
</dbReference>
<dbReference type="STRING" id="882083.SacmaDRAFT_1174"/>
<evidence type="ECO:0000256" key="5">
    <source>
        <dbReference type="RuleBase" id="RU366019"/>
    </source>
</evidence>
<keyword evidence="10" id="KW-1185">Reference proteome</keyword>
<dbReference type="Pfam" id="PF17048">
    <property type="entry name" value="Ceramidse_alk_C"/>
    <property type="match status" value="1"/>
</dbReference>